<evidence type="ECO:0000313" key="1">
    <source>
        <dbReference type="EMBL" id="MFC2996745.1"/>
    </source>
</evidence>
<sequence length="134" mass="15678">MSKMRENYELALDRLILNKPTHPELINKKYKINKATVAIEAGRDPSSIRNDNPELEELRDKIKKAELARRIASNSPVQKDLKASITIKNDKYKELCALYEIALGQVNSLIIENKRLKDELKYYRKKDNILDFKY</sequence>
<dbReference type="OrthoDB" id="9097377at2"/>
<organism evidence="2 3">
    <name type="scientific">Acinetobacter sichuanensis</name>
    <dbReference type="NCBI Taxonomy" id="2136183"/>
    <lineage>
        <taxon>Bacteria</taxon>
        <taxon>Pseudomonadati</taxon>
        <taxon>Pseudomonadota</taxon>
        <taxon>Gammaproteobacteria</taxon>
        <taxon>Moraxellales</taxon>
        <taxon>Moraxellaceae</taxon>
        <taxon>Acinetobacter</taxon>
    </lineage>
</organism>
<accession>A0A371YV47</accession>
<reference evidence="4" key="3">
    <citation type="journal article" date="2019" name="Int. J. Syst. Evol. Microbiol.">
        <title>The Global Catalogue of Microorganisms (GCM) 10K type strain sequencing project: providing services to taxonomists for standard genome sequencing and annotation.</title>
        <authorList>
            <consortium name="The Broad Institute Genomics Platform"/>
            <consortium name="The Broad Institute Genome Sequencing Center for Infectious Disease"/>
            <person name="Wu L."/>
            <person name="Ma J."/>
        </authorList>
    </citation>
    <scope>NUCLEOTIDE SEQUENCE [LARGE SCALE GENOMIC DNA]</scope>
    <source>
        <strain evidence="4">KCTC 62575</strain>
    </source>
</reference>
<name>A0A371YV47_9GAMM</name>
<dbReference type="EMBL" id="JBHRSF010000071">
    <property type="protein sequence ID" value="MFC2996745.1"/>
    <property type="molecule type" value="Genomic_DNA"/>
</dbReference>
<dbReference type="Proteomes" id="UP000240957">
    <property type="component" value="Unassembled WGS sequence"/>
</dbReference>
<gene>
    <name evidence="1" type="ORF">ACFODO_16045</name>
    <name evidence="2" type="ORF">C9E89_000020</name>
</gene>
<dbReference type="EMBL" id="PYIX02000001">
    <property type="protein sequence ID" value="RFC85351.1"/>
    <property type="molecule type" value="Genomic_DNA"/>
</dbReference>
<evidence type="ECO:0000313" key="4">
    <source>
        <dbReference type="Proteomes" id="UP001595455"/>
    </source>
</evidence>
<dbReference type="RefSeq" id="WP_107006398.1">
    <property type="nucleotide sequence ID" value="NZ_JBHRSF010000071.1"/>
</dbReference>
<proteinExistence type="predicted"/>
<keyword evidence="4" id="KW-1185">Reference proteome</keyword>
<evidence type="ECO:0000313" key="3">
    <source>
        <dbReference type="Proteomes" id="UP000240957"/>
    </source>
</evidence>
<comment type="caution">
    <text evidence="2">The sequence shown here is derived from an EMBL/GenBank/DDBJ whole genome shotgun (WGS) entry which is preliminary data.</text>
</comment>
<dbReference type="Proteomes" id="UP001595455">
    <property type="component" value="Unassembled WGS sequence"/>
</dbReference>
<reference evidence="1" key="4">
    <citation type="submission" date="2024-09" db="EMBL/GenBank/DDBJ databases">
        <authorList>
            <person name="Sun Q."/>
            <person name="Mori K."/>
        </authorList>
    </citation>
    <scope>NUCLEOTIDE SEQUENCE</scope>
    <source>
        <strain evidence="1">KCTC 62575</strain>
    </source>
</reference>
<reference evidence="2 3" key="2">
    <citation type="submission" date="2018-08" db="EMBL/GenBank/DDBJ databases">
        <title>The draft genome of Acinetobacter sichuanensis strain WCHAc060041.</title>
        <authorList>
            <person name="Qin J."/>
            <person name="Feng Y."/>
            <person name="Zong Z."/>
        </authorList>
    </citation>
    <scope>NUCLEOTIDE SEQUENCE [LARGE SCALE GENOMIC DNA]</scope>
    <source>
        <strain evidence="2 3">WCHAc060041</strain>
    </source>
</reference>
<dbReference type="AlphaFoldDB" id="A0A371YV47"/>
<reference evidence="1" key="1">
    <citation type="journal article" date="2014" name="Int. J. Syst. Evol. Microbiol.">
        <title>Complete genome of a new Firmicutes species belonging to the dominant human colonic microbiota ('Ruminococcus bicirculans') reveals two chromosomes and a selective capacity to utilize plant glucans.</title>
        <authorList>
            <consortium name="NISC Comparative Sequencing Program"/>
            <person name="Wegmann U."/>
            <person name="Louis P."/>
            <person name="Goesmann A."/>
            <person name="Henrissat B."/>
            <person name="Duncan S.H."/>
            <person name="Flint H.J."/>
        </authorList>
    </citation>
    <scope>NUCLEOTIDE SEQUENCE</scope>
    <source>
        <strain evidence="1">KCTC 62575</strain>
    </source>
</reference>
<protein>
    <submittedName>
        <fullName evidence="2">Uncharacterized protein</fullName>
    </submittedName>
</protein>
<evidence type="ECO:0000313" key="2">
    <source>
        <dbReference type="EMBL" id="RFC85351.1"/>
    </source>
</evidence>